<keyword evidence="7 11" id="KW-1133">Transmembrane helix</keyword>
<keyword evidence="3 11" id="KW-0812">Transmembrane</keyword>
<evidence type="ECO:0000256" key="9">
    <source>
        <dbReference type="PROSITE-ProRule" id="PRU00175"/>
    </source>
</evidence>
<keyword evidence="4" id="KW-0479">Metal-binding</keyword>
<gene>
    <name evidence="13" type="ORF">CAOG_002673</name>
</gene>
<evidence type="ECO:0000256" key="10">
    <source>
        <dbReference type="SAM" id="MobiDB-lite"/>
    </source>
</evidence>
<keyword evidence="5 9" id="KW-0863">Zinc-finger</keyword>
<evidence type="ECO:0000256" key="4">
    <source>
        <dbReference type="ARBA" id="ARBA00022723"/>
    </source>
</evidence>
<dbReference type="InterPro" id="IPR039043">
    <property type="entry name" value="ZFPL1"/>
</dbReference>
<dbReference type="SUPFAM" id="SSF57850">
    <property type="entry name" value="RING/U-box"/>
    <property type="match status" value="1"/>
</dbReference>
<organism evidence="13 14">
    <name type="scientific">Capsaspora owczarzaki (strain ATCC 30864)</name>
    <dbReference type="NCBI Taxonomy" id="595528"/>
    <lineage>
        <taxon>Eukaryota</taxon>
        <taxon>Filasterea</taxon>
        <taxon>Capsaspora</taxon>
    </lineage>
</organism>
<feature type="domain" description="RING-type" evidence="12">
    <location>
        <begin position="51"/>
        <end position="99"/>
    </location>
</feature>
<evidence type="ECO:0000256" key="6">
    <source>
        <dbReference type="ARBA" id="ARBA00022833"/>
    </source>
</evidence>
<dbReference type="InterPro" id="IPR001841">
    <property type="entry name" value="Znf_RING"/>
</dbReference>
<evidence type="ECO:0000256" key="7">
    <source>
        <dbReference type="ARBA" id="ARBA00022989"/>
    </source>
</evidence>
<feature type="compositionally biased region" description="Polar residues" evidence="10">
    <location>
        <begin position="143"/>
        <end position="166"/>
    </location>
</feature>
<evidence type="ECO:0000313" key="13">
    <source>
        <dbReference type="EMBL" id="KJE91543.1"/>
    </source>
</evidence>
<evidence type="ECO:0000256" key="11">
    <source>
        <dbReference type="SAM" id="Phobius"/>
    </source>
</evidence>
<evidence type="ECO:0000256" key="3">
    <source>
        <dbReference type="ARBA" id="ARBA00022692"/>
    </source>
</evidence>
<keyword evidence="6" id="KW-0862">Zinc</keyword>
<comment type="similarity">
    <text evidence="2">Belongs to the ZFPL1 family.</text>
</comment>
<reference evidence="14" key="1">
    <citation type="submission" date="2011-02" db="EMBL/GenBank/DDBJ databases">
        <title>The Genome Sequence of Capsaspora owczarzaki ATCC 30864.</title>
        <authorList>
            <person name="Russ C."/>
            <person name="Cuomo C."/>
            <person name="Burger G."/>
            <person name="Gray M.W."/>
            <person name="Holland P.W.H."/>
            <person name="King N."/>
            <person name="Lang F.B.F."/>
            <person name="Roger A.J."/>
            <person name="Ruiz-Trillo I."/>
            <person name="Young S.K."/>
            <person name="Zeng Q."/>
            <person name="Gargeya S."/>
            <person name="Alvarado L."/>
            <person name="Berlin A."/>
            <person name="Chapman S.B."/>
            <person name="Chen Z."/>
            <person name="Freedman E."/>
            <person name="Gellesch M."/>
            <person name="Goldberg J."/>
            <person name="Griggs A."/>
            <person name="Gujja S."/>
            <person name="Heilman E."/>
            <person name="Heiman D."/>
            <person name="Howarth C."/>
            <person name="Mehta T."/>
            <person name="Neiman D."/>
            <person name="Pearson M."/>
            <person name="Roberts A."/>
            <person name="Saif S."/>
            <person name="Shea T."/>
            <person name="Shenoy N."/>
            <person name="Sisk P."/>
            <person name="Stolte C."/>
            <person name="Sykes S."/>
            <person name="White J."/>
            <person name="Yandava C."/>
            <person name="Haas B."/>
            <person name="Nusbaum C."/>
            <person name="Birren B."/>
        </authorList>
    </citation>
    <scope>NUCLEOTIDE SEQUENCE</scope>
    <source>
        <strain evidence="14">ATCC 30864</strain>
    </source>
</reference>
<feature type="region of interest" description="Disordered" evidence="10">
    <location>
        <begin position="134"/>
        <end position="203"/>
    </location>
</feature>
<evidence type="ECO:0000256" key="1">
    <source>
        <dbReference type="ARBA" id="ARBA00004167"/>
    </source>
</evidence>
<dbReference type="GO" id="GO:0016020">
    <property type="term" value="C:membrane"/>
    <property type="evidence" value="ECO:0007669"/>
    <property type="project" value="UniProtKB-SubCell"/>
</dbReference>
<dbReference type="InterPro" id="IPR013083">
    <property type="entry name" value="Znf_RING/FYVE/PHD"/>
</dbReference>
<feature type="transmembrane region" description="Helical" evidence="11">
    <location>
        <begin position="237"/>
        <end position="258"/>
    </location>
</feature>
<evidence type="ECO:0000256" key="8">
    <source>
        <dbReference type="ARBA" id="ARBA00023136"/>
    </source>
</evidence>
<dbReference type="InterPro" id="IPR058731">
    <property type="entry name" value="Znf-B_box_ZFPL1-like"/>
</dbReference>
<keyword evidence="8 11" id="KW-0472">Membrane</keyword>
<evidence type="ECO:0000313" key="14">
    <source>
        <dbReference type="Proteomes" id="UP000008743"/>
    </source>
</evidence>
<dbReference type="InterPro" id="IPR058730">
    <property type="entry name" value="U-box_ZFPL1-like"/>
</dbReference>
<dbReference type="PhylomeDB" id="A0A0D2WMT7"/>
<dbReference type="EMBL" id="KE346362">
    <property type="protein sequence ID" value="KJE91543.1"/>
    <property type="molecule type" value="Genomic_DNA"/>
</dbReference>
<name>A0A0D2WMT7_CAPO3</name>
<proteinExistence type="inferred from homology"/>
<protein>
    <submittedName>
        <fullName evidence="13">Zinc-finger protein MCG4</fullName>
    </submittedName>
</protein>
<evidence type="ECO:0000256" key="5">
    <source>
        <dbReference type="ARBA" id="ARBA00022771"/>
    </source>
</evidence>
<sequence length="263" mass="28187">MGLCKCREATTLFCYEHRKNVCEKCLVSDHPRCVVRSYVKWLQDSEFSADCVLCNQSLENGGVVRLTCYDVLHWECLDKYAKSLPAHTAPAGYTCPQCQAPIIPPDNAGSLVAQQLRQQLIGSSWARVTSIAPIPPTRHDTSKSVSSPLQTSSLPGLLPATTNGTVASPAHANGTSGGPMASSSSTSLTLSSARRPGGGQDTALLLHDHDDDKYGQRRGLAHLLRQCLGLRSLRRTFVIALAIALVLFVVLGIGSRVLTGPPV</sequence>
<dbReference type="Pfam" id="PF25993">
    <property type="entry name" value="zf-B_box_ZFPL1"/>
    <property type="match status" value="1"/>
</dbReference>
<dbReference type="STRING" id="595528.A0A0D2WMT7"/>
<evidence type="ECO:0000256" key="2">
    <source>
        <dbReference type="ARBA" id="ARBA00005561"/>
    </source>
</evidence>
<dbReference type="InParanoid" id="A0A0D2WMT7"/>
<dbReference type="RefSeq" id="XP_004349423.1">
    <property type="nucleotide sequence ID" value="XM_004349373.2"/>
</dbReference>
<dbReference type="GO" id="GO:0005794">
    <property type="term" value="C:Golgi apparatus"/>
    <property type="evidence" value="ECO:0007669"/>
    <property type="project" value="TreeGrafter"/>
</dbReference>
<evidence type="ECO:0000259" key="12">
    <source>
        <dbReference type="PROSITE" id="PS50089"/>
    </source>
</evidence>
<dbReference type="AlphaFoldDB" id="A0A0D2WMT7"/>
<dbReference type="Gene3D" id="3.30.40.10">
    <property type="entry name" value="Zinc/RING finger domain, C3HC4 (zinc finger)"/>
    <property type="match status" value="1"/>
</dbReference>
<dbReference type="OrthoDB" id="1916590at2759"/>
<comment type="subcellular location">
    <subcellularLocation>
        <location evidence="1">Membrane</location>
        <topology evidence="1">Single-pass membrane protein</topology>
    </subcellularLocation>
</comment>
<dbReference type="Pfam" id="PF25998">
    <property type="entry name" value="U-box_ZFPL1"/>
    <property type="match status" value="1"/>
</dbReference>
<feature type="compositionally biased region" description="Low complexity" evidence="10">
    <location>
        <begin position="182"/>
        <end position="192"/>
    </location>
</feature>
<dbReference type="eggNOG" id="KOG3970">
    <property type="taxonomic scope" value="Eukaryota"/>
</dbReference>
<dbReference type="GO" id="GO:0008270">
    <property type="term" value="F:zinc ion binding"/>
    <property type="evidence" value="ECO:0007669"/>
    <property type="project" value="UniProtKB-KW"/>
</dbReference>
<dbReference type="PANTHER" id="PTHR12981:SF0">
    <property type="entry name" value="ZINC FINGER PROTEIN-LIKE 1"/>
    <property type="match status" value="1"/>
</dbReference>
<dbReference type="PANTHER" id="PTHR12981">
    <property type="entry name" value="ZINC FINGER PROTEIN-LIKE 1"/>
    <property type="match status" value="1"/>
</dbReference>
<dbReference type="CDD" id="cd16487">
    <property type="entry name" value="mRING-H2-C3DHC3_ZFPL1"/>
    <property type="match status" value="1"/>
</dbReference>
<dbReference type="PROSITE" id="PS50089">
    <property type="entry name" value="ZF_RING_2"/>
    <property type="match status" value="1"/>
</dbReference>
<dbReference type="Proteomes" id="UP000008743">
    <property type="component" value="Unassembled WGS sequence"/>
</dbReference>
<accession>A0A0D2WMT7</accession>
<keyword evidence="14" id="KW-1185">Reference proteome</keyword>